<keyword evidence="14" id="KW-0573">Peptidoglycan synthesis</keyword>
<comment type="caution">
    <text evidence="15">The sequence shown here is derived from an EMBL/GenBank/DDBJ whole genome shotgun (WGS) entry which is preliminary data.</text>
</comment>
<keyword evidence="8 14" id="KW-1133">Transmembrane helix</keyword>
<comment type="similarity">
    <text evidence="2 14">Belongs to the UppP family.</text>
</comment>
<dbReference type="HAMAP" id="MF_01006">
    <property type="entry name" value="Undec_diphosphatase"/>
    <property type="match status" value="1"/>
</dbReference>
<comment type="miscellaneous">
    <text evidence="14">Bacitracin is thought to be involved in the inhibition of peptidoglycan synthesis by sequestering undecaprenyl diphosphate, thereby reducing the pool of lipid carrier available.</text>
</comment>
<feature type="transmembrane region" description="Helical" evidence="14">
    <location>
        <begin position="281"/>
        <end position="300"/>
    </location>
</feature>
<dbReference type="InParanoid" id="A0A317ZE84"/>
<evidence type="ECO:0000256" key="11">
    <source>
        <dbReference type="ARBA" id="ARBA00032707"/>
    </source>
</evidence>
<evidence type="ECO:0000256" key="1">
    <source>
        <dbReference type="ARBA" id="ARBA00004651"/>
    </source>
</evidence>
<sequence>MSHLDAVILGLVEGITEYLPISSTGHLILTNRLLGLDGDTPVYDASGTPIMVDDGASGELRPYTLGDAAYAYVIVIQAGAIAAVVILYWRTILNIALGCIGRSATGRRLAVNLITAFLPAAFIGLLLDDWIESYLGDNVYAVAGALFVGAFVMLGVERWRKHGRKAPVDPEDGPALHELSIKQSLMIGFIQCLAMWPGTSRSMATIVGGYLAGLSPKHAAEFSFLLGLITLTAASGYKFVSNGEQMLAALDIGPVLLGCIMAFVSAALAVKWLVGYLSKHGLALFAWYRIALAFAVFIFIGA</sequence>
<comment type="catalytic activity">
    <reaction evidence="13 14">
        <text>di-trans,octa-cis-undecaprenyl diphosphate + H2O = di-trans,octa-cis-undecaprenyl phosphate + phosphate + H(+)</text>
        <dbReference type="Rhea" id="RHEA:28094"/>
        <dbReference type="ChEBI" id="CHEBI:15377"/>
        <dbReference type="ChEBI" id="CHEBI:15378"/>
        <dbReference type="ChEBI" id="CHEBI:43474"/>
        <dbReference type="ChEBI" id="CHEBI:58405"/>
        <dbReference type="ChEBI" id="CHEBI:60392"/>
        <dbReference type="EC" id="3.6.1.27"/>
    </reaction>
</comment>
<dbReference type="EC" id="3.6.1.27" evidence="3 14"/>
<feature type="transmembrane region" description="Helical" evidence="14">
    <location>
        <begin position="69"/>
        <end position="89"/>
    </location>
</feature>
<feature type="transmembrane region" description="Helical" evidence="14">
    <location>
        <begin position="252"/>
        <end position="274"/>
    </location>
</feature>
<keyword evidence="5 14" id="KW-1003">Cell membrane</keyword>
<protein>
    <recommendedName>
        <fullName evidence="4 14">Undecaprenyl-diphosphatase</fullName>
        <ecNumber evidence="3 14">3.6.1.27</ecNumber>
    </recommendedName>
    <alternativeName>
        <fullName evidence="12 14">Bacitracin resistance protein</fullName>
    </alternativeName>
    <alternativeName>
        <fullName evidence="11 14">Undecaprenyl pyrophosphate phosphatase</fullName>
    </alternativeName>
</protein>
<evidence type="ECO:0000256" key="9">
    <source>
        <dbReference type="ARBA" id="ARBA00023136"/>
    </source>
</evidence>
<evidence type="ECO:0000256" key="12">
    <source>
        <dbReference type="ARBA" id="ARBA00032932"/>
    </source>
</evidence>
<comment type="function">
    <text evidence="14">Catalyzes the dephosphorylation of undecaprenyl diphosphate (UPP). Confers resistance to bacitracin.</text>
</comment>
<keyword evidence="14" id="KW-0133">Cell shape</keyword>
<dbReference type="GO" id="GO:0005886">
    <property type="term" value="C:plasma membrane"/>
    <property type="evidence" value="ECO:0007669"/>
    <property type="project" value="UniProtKB-SubCell"/>
</dbReference>
<dbReference type="InterPro" id="IPR003824">
    <property type="entry name" value="UppP"/>
</dbReference>
<dbReference type="OrthoDB" id="9808289at2"/>
<evidence type="ECO:0000256" key="7">
    <source>
        <dbReference type="ARBA" id="ARBA00022801"/>
    </source>
</evidence>
<evidence type="ECO:0000256" key="10">
    <source>
        <dbReference type="ARBA" id="ARBA00023251"/>
    </source>
</evidence>
<dbReference type="GO" id="GO:0071555">
    <property type="term" value="P:cell wall organization"/>
    <property type="evidence" value="ECO:0007669"/>
    <property type="project" value="UniProtKB-KW"/>
</dbReference>
<evidence type="ECO:0000256" key="14">
    <source>
        <dbReference type="HAMAP-Rule" id="MF_01006"/>
    </source>
</evidence>
<keyword evidence="10 14" id="KW-0046">Antibiotic resistance</keyword>
<dbReference type="EMBL" id="QHJQ01000014">
    <property type="protein sequence ID" value="PXA03002.1"/>
    <property type="molecule type" value="Genomic_DNA"/>
</dbReference>
<dbReference type="GO" id="GO:0009252">
    <property type="term" value="P:peptidoglycan biosynthetic process"/>
    <property type="evidence" value="ECO:0007669"/>
    <property type="project" value="UniProtKB-KW"/>
</dbReference>
<accession>A0A317ZE84</accession>
<dbReference type="GO" id="GO:0046677">
    <property type="term" value="P:response to antibiotic"/>
    <property type="evidence" value="ECO:0007669"/>
    <property type="project" value="UniProtKB-UniRule"/>
</dbReference>
<evidence type="ECO:0000256" key="8">
    <source>
        <dbReference type="ARBA" id="ARBA00022989"/>
    </source>
</evidence>
<keyword evidence="6 14" id="KW-0812">Transmembrane</keyword>
<dbReference type="GO" id="GO:0008360">
    <property type="term" value="P:regulation of cell shape"/>
    <property type="evidence" value="ECO:0007669"/>
    <property type="project" value="UniProtKB-KW"/>
</dbReference>
<organism evidence="15 16">
    <name type="scientific">Coraliomargarita sinensis</name>
    <dbReference type="NCBI Taxonomy" id="2174842"/>
    <lineage>
        <taxon>Bacteria</taxon>
        <taxon>Pseudomonadati</taxon>
        <taxon>Verrucomicrobiota</taxon>
        <taxon>Opitutia</taxon>
        <taxon>Puniceicoccales</taxon>
        <taxon>Coraliomargaritaceae</taxon>
        <taxon>Coraliomargarita</taxon>
    </lineage>
</organism>
<dbReference type="FunCoup" id="A0A317ZE84">
    <property type="interactions" value="244"/>
</dbReference>
<proteinExistence type="inferred from homology"/>
<evidence type="ECO:0000256" key="13">
    <source>
        <dbReference type="ARBA" id="ARBA00047594"/>
    </source>
</evidence>
<evidence type="ECO:0000256" key="3">
    <source>
        <dbReference type="ARBA" id="ARBA00012374"/>
    </source>
</evidence>
<dbReference type="GO" id="GO:0050380">
    <property type="term" value="F:undecaprenyl-diphosphatase activity"/>
    <property type="evidence" value="ECO:0007669"/>
    <property type="project" value="UniProtKB-UniRule"/>
</dbReference>
<keyword evidence="9 14" id="KW-0472">Membrane</keyword>
<evidence type="ECO:0000313" key="15">
    <source>
        <dbReference type="EMBL" id="PXA03002.1"/>
    </source>
</evidence>
<keyword evidence="16" id="KW-1185">Reference proteome</keyword>
<evidence type="ECO:0000313" key="16">
    <source>
        <dbReference type="Proteomes" id="UP000247099"/>
    </source>
</evidence>
<gene>
    <name evidence="14" type="primary">uppP</name>
    <name evidence="15" type="ORF">DDZ13_14365</name>
</gene>
<feature type="transmembrane region" description="Helical" evidence="14">
    <location>
        <begin position="139"/>
        <end position="156"/>
    </location>
</feature>
<dbReference type="AlphaFoldDB" id="A0A317ZE84"/>
<comment type="subcellular location">
    <subcellularLocation>
        <location evidence="1 14">Cell membrane</location>
        <topology evidence="1 14">Multi-pass membrane protein</topology>
    </subcellularLocation>
</comment>
<name>A0A317ZE84_9BACT</name>
<evidence type="ECO:0000256" key="5">
    <source>
        <dbReference type="ARBA" id="ARBA00022475"/>
    </source>
</evidence>
<evidence type="ECO:0000256" key="2">
    <source>
        <dbReference type="ARBA" id="ARBA00010621"/>
    </source>
</evidence>
<feature type="transmembrane region" description="Helical" evidence="14">
    <location>
        <begin position="222"/>
        <end position="240"/>
    </location>
</feature>
<dbReference type="Proteomes" id="UP000247099">
    <property type="component" value="Unassembled WGS sequence"/>
</dbReference>
<reference evidence="15 16" key="1">
    <citation type="submission" date="2018-05" db="EMBL/GenBank/DDBJ databases">
        <title>Coraliomargarita sinensis sp. nov., isolated from a marine solar saltern.</title>
        <authorList>
            <person name="Zhou L.Y."/>
        </authorList>
    </citation>
    <scope>NUCLEOTIDE SEQUENCE [LARGE SCALE GENOMIC DNA]</scope>
    <source>
        <strain evidence="15 16">WN38</strain>
    </source>
</reference>
<keyword evidence="14" id="KW-0961">Cell wall biogenesis/degradation</keyword>
<dbReference type="PANTHER" id="PTHR30622">
    <property type="entry name" value="UNDECAPRENYL-DIPHOSPHATASE"/>
    <property type="match status" value="1"/>
</dbReference>
<keyword evidence="7 14" id="KW-0378">Hydrolase</keyword>
<evidence type="ECO:0000256" key="6">
    <source>
        <dbReference type="ARBA" id="ARBA00022692"/>
    </source>
</evidence>
<evidence type="ECO:0000256" key="4">
    <source>
        <dbReference type="ARBA" id="ARBA00021581"/>
    </source>
</evidence>
<feature type="transmembrane region" description="Helical" evidence="14">
    <location>
        <begin position="109"/>
        <end position="127"/>
    </location>
</feature>
<dbReference type="Pfam" id="PF02673">
    <property type="entry name" value="BacA"/>
    <property type="match status" value="1"/>
</dbReference>
<dbReference type="PANTHER" id="PTHR30622:SF3">
    <property type="entry name" value="UNDECAPRENYL-DIPHOSPHATASE"/>
    <property type="match status" value="1"/>
</dbReference>